<reference evidence="1 2" key="1">
    <citation type="submission" date="2015-10" db="EMBL/GenBank/DDBJ databases">
        <title>Genome analyses suggest a sexual origin of heterokaryosis in a supposedly ancient asexual fungus.</title>
        <authorList>
            <person name="Ropars J."/>
            <person name="Sedzielewska K."/>
            <person name="Noel J."/>
            <person name="Charron P."/>
            <person name="Farinelli L."/>
            <person name="Marton T."/>
            <person name="Kruger M."/>
            <person name="Pelin A."/>
            <person name="Brachmann A."/>
            <person name="Corradi N."/>
        </authorList>
    </citation>
    <scope>NUCLEOTIDE SEQUENCE [LARGE SCALE GENOMIC DNA]</scope>
    <source>
        <strain evidence="1 2">A4</strain>
    </source>
</reference>
<dbReference type="Proteomes" id="UP000234323">
    <property type="component" value="Unassembled WGS sequence"/>
</dbReference>
<dbReference type="VEuPathDB" id="FungiDB:FUN_005649"/>
<proteinExistence type="predicted"/>
<gene>
    <name evidence="1" type="ORF">RhiirA4_471947</name>
</gene>
<dbReference type="EMBL" id="LLXI01001427">
    <property type="protein sequence ID" value="PKY53616.1"/>
    <property type="molecule type" value="Genomic_DNA"/>
</dbReference>
<evidence type="ECO:0000313" key="1">
    <source>
        <dbReference type="EMBL" id="PKY53616.1"/>
    </source>
</evidence>
<dbReference type="VEuPathDB" id="FungiDB:RhiirFUN_014622"/>
<organism evidence="1 2">
    <name type="scientific">Rhizophagus irregularis</name>
    <dbReference type="NCBI Taxonomy" id="588596"/>
    <lineage>
        <taxon>Eukaryota</taxon>
        <taxon>Fungi</taxon>
        <taxon>Fungi incertae sedis</taxon>
        <taxon>Mucoromycota</taxon>
        <taxon>Glomeromycotina</taxon>
        <taxon>Glomeromycetes</taxon>
        <taxon>Glomerales</taxon>
        <taxon>Glomeraceae</taxon>
        <taxon>Rhizophagus</taxon>
    </lineage>
</organism>
<evidence type="ECO:0000313" key="2">
    <source>
        <dbReference type="Proteomes" id="UP000234323"/>
    </source>
</evidence>
<sequence length="532" mass="63025">MWFIVAIYKEKKLLNEDAVEMESKETFGDLLFEVLGYSIFDQPVIVQFYNELTKNWTNIKYGLNANLGICEKFQPCQVRFTLKEQENLEKEDRQNRQKINGLNKIMEASRIPKLPKERNFVTRYNLLYNDLVRLLKDKSLEWYGESYESIGSGFIKALTNLLWYIDPHHNKLKLRSCLISEIFLLLSQYKIKSSYNLFYYTGNHKKEQLKREKLEDYLKAIEHFVIQPWASQENWESFISNVFELCQIIRKYISYLESVNDGMILNHLRNEPTRNLLDNITLEIRNKQKNFNLKFKDISDLLHNSDFYELHFLNNYLPQDCTFTLYRYCHGNYLGTLNFIWKIPDLISEQDKNQEVQMLALANKMVPYYFTRQMRKNVSEKYSLVAKIVPSVWKFLYSDLAGDNSTPPHELSKEMQERLRTILDLQDADIVIDLRINNGFRGTKFDIFWNELSEYFNEITPAVHDRCSTSVLYLPIAMSIADLKNIIIERLEKKYETPLNSEICIPSNEYIRLQFWPGNATTNAASKYTGKI</sequence>
<keyword evidence="2" id="KW-1185">Reference proteome</keyword>
<protein>
    <submittedName>
        <fullName evidence="1">Uncharacterized protein</fullName>
    </submittedName>
</protein>
<dbReference type="VEuPathDB" id="FungiDB:RhiirFUN_021042"/>
<name>A0A2I1H422_9GLOM</name>
<dbReference type="VEuPathDB" id="FungiDB:FUN_005650"/>
<dbReference type="AlphaFoldDB" id="A0A2I1H422"/>
<accession>A0A2I1H422</accession>
<dbReference type="VEuPathDB" id="FungiDB:RhiirA1_463244"/>
<comment type="caution">
    <text evidence="1">The sequence shown here is derived from an EMBL/GenBank/DDBJ whole genome shotgun (WGS) entry which is preliminary data.</text>
</comment>